<feature type="transmembrane region" description="Helical" evidence="7">
    <location>
        <begin position="117"/>
        <end position="136"/>
    </location>
</feature>
<dbReference type="InterPro" id="IPR000515">
    <property type="entry name" value="MetI-like"/>
</dbReference>
<dbReference type="EMBL" id="JABWDU010000003">
    <property type="protein sequence ID" value="NVD39780.1"/>
    <property type="molecule type" value="Genomic_DNA"/>
</dbReference>
<sequence>MVFTFARSLVVLVILWQAVAVVFAPPRFLLPTPFEVLAVFARQPGFLLEQSLVTITEMLAGLAVGTFFGVVTAIGVAAFPRLGKLIWPFVLVLQAFPVFVIAPLLVLWFGFGVVSKVVMATIIIFFPIVSAFSDGLRRTNTQIMDAIALTKASHWQALRLVRVPLALPGLVSGLRVAAPLAPLGAVVGEWVGASAGLGFVIVQANARMQTDVVFAAMAILAVLAVGLRLLVDEVTRPLAHWARET</sequence>
<dbReference type="PANTHER" id="PTHR30151">
    <property type="entry name" value="ALKANE SULFONATE ABC TRANSPORTER-RELATED, MEMBRANE SUBUNIT"/>
    <property type="match status" value="1"/>
</dbReference>
<feature type="transmembrane region" description="Helical" evidence="7">
    <location>
        <begin position="212"/>
        <end position="231"/>
    </location>
</feature>
<evidence type="ECO:0000256" key="6">
    <source>
        <dbReference type="ARBA" id="ARBA00023136"/>
    </source>
</evidence>
<dbReference type="GO" id="GO:0005886">
    <property type="term" value="C:plasma membrane"/>
    <property type="evidence" value="ECO:0007669"/>
    <property type="project" value="UniProtKB-SubCell"/>
</dbReference>
<protein>
    <submittedName>
        <fullName evidence="9">ABC transporter permease</fullName>
    </submittedName>
</protein>
<evidence type="ECO:0000313" key="9">
    <source>
        <dbReference type="EMBL" id="NVD39780.1"/>
    </source>
</evidence>
<name>A0A7Y6UN11_9HYPH</name>
<dbReference type="Gene3D" id="1.10.3720.10">
    <property type="entry name" value="MetI-like"/>
    <property type="match status" value="1"/>
</dbReference>
<organism evidence="9 10">
    <name type="scientific">Ensifer oleiphilus</name>
    <dbReference type="NCBI Taxonomy" id="2742698"/>
    <lineage>
        <taxon>Bacteria</taxon>
        <taxon>Pseudomonadati</taxon>
        <taxon>Pseudomonadota</taxon>
        <taxon>Alphaproteobacteria</taxon>
        <taxon>Hyphomicrobiales</taxon>
        <taxon>Rhizobiaceae</taxon>
        <taxon>Sinorhizobium/Ensifer group</taxon>
        <taxon>Ensifer</taxon>
    </lineage>
</organism>
<evidence type="ECO:0000256" key="7">
    <source>
        <dbReference type="RuleBase" id="RU363032"/>
    </source>
</evidence>
<dbReference type="AlphaFoldDB" id="A0A7Y6UN11"/>
<dbReference type="Pfam" id="PF00528">
    <property type="entry name" value="BPD_transp_1"/>
    <property type="match status" value="1"/>
</dbReference>
<gene>
    <name evidence="9" type="ORF">HT585_13000</name>
</gene>
<comment type="similarity">
    <text evidence="7">Belongs to the binding-protein-dependent transport system permease family.</text>
</comment>
<dbReference type="GO" id="GO:0055085">
    <property type="term" value="P:transmembrane transport"/>
    <property type="evidence" value="ECO:0007669"/>
    <property type="project" value="InterPro"/>
</dbReference>
<feature type="domain" description="ABC transmembrane type-1" evidence="8">
    <location>
        <begin position="47"/>
        <end position="231"/>
    </location>
</feature>
<keyword evidence="10" id="KW-1185">Reference proteome</keyword>
<feature type="transmembrane region" description="Helical" evidence="7">
    <location>
        <begin position="58"/>
        <end position="79"/>
    </location>
</feature>
<comment type="subcellular location">
    <subcellularLocation>
        <location evidence="1 7">Cell membrane</location>
        <topology evidence="1 7">Multi-pass membrane protein</topology>
    </subcellularLocation>
</comment>
<dbReference type="PROSITE" id="PS50928">
    <property type="entry name" value="ABC_TM1"/>
    <property type="match status" value="1"/>
</dbReference>
<comment type="caution">
    <text evidence="9">The sequence shown here is derived from an EMBL/GenBank/DDBJ whole genome shotgun (WGS) entry which is preliminary data.</text>
</comment>
<evidence type="ECO:0000313" key="10">
    <source>
        <dbReference type="Proteomes" id="UP000520198"/>
    </source>
</evidence>
<dbReference type="Proteomes" id="UP000520198">
    <property type="component" value="Unassembled WGS sequence"/>
</dbReference>
<dbReference type="PANTHER" id="PTHR30151:SF20">
    <property type="entry name" value="ABC TRANSPORTER PERMEASE PROTEIN HI_0355-RELATED"/>
    <property type="match status" value="1"/>
</dbReference>
<evidence type="ECO:0000256" key="4">
    <source>
        <dbReference type="ARBA" id="ARBA00022692"/>
    </source>
</evidence>
<evidence type="ECO:0000256" key="1">
    <source>
        <dbReference type="ARBA" id="ARBA00004651"/>
    </source>
</evidence>
<dbReference type="InterPro" id="IPR035906">
    <property type="entry name" value="MetI-like_sf"/>
</dbReference>
<keyword evidence="2 7" id="KW-0813">Transport</keyword>
<keyword evidence="3" id="KW-1003">Cell membrane</keyword>
<keyword evidence="6 7" id="KW-0472">Membrane</keyword>
<evidence type="ECO:0000256" key="2">
    <source>
        <dbReference type="ARBA" id="ARBA00022448"/>
    </source>
</evidence>
<keyword evidence="5 7" id="KW-1133">Transmembrane helix</keyword>
<evidence type="ECO:0000259" key="8">
    <source>
        <dbReference type="PROSITE" id="PS50928"/>
    </source>
</evidence>
<evidence type="ECO:0000256" key="5">
    <source>
        <dbReference type="ARBA" id="ARBA00022989"/>
    </source>
</evidence>
<proteinExistence type="inferred from homology"/>
<feature type="transmembrane region" description="Helical" evidence="7">
    <location>
        <begin position="180"/>
        <end position="200"/>
    </location>
</feature>
<accession>A0A7Y6UN11</accession>
<dbReference type="SUPFAM" id="SSF161098">
    <property type="entry name" value="MetI-like"/>
    <property type="match status" value="1"/>
</dbReference>
<feature type="transmembrane region" description="Helical" evidence="7">
    <location>
        <begin position="86"/>
        <end position="111"/>
    </location>
</feature>
<dbReference type="CDD" id="cd06261">
    <property type="entry name" value="TM_PBP2"/>
    <property type="match status" value="1"/>
</dbReference>
<reference evidence="9 10" key="1">
    <citation type="submission" date="2020-06" db="EMBL/GenBank/DDBJ databases">
        <authorList>
            <person name="Grouzdev D.S."/>
        </authorList>
    </citation>
    <scope>NUCLEOTIDE SEQUENCE [LARGE SCALE GENOMIC DNA]</scope>
    <source>
        <strain evidence="9 10">HO-A22</strain>
    </source>
</reference>
<evidence type="ECO:0000256" key="3">
    <source>
        <dbReference type="ARBA" id="ARBA00022475"/>
    </source>
</evidence>
<keyword evidence="4 7" id="KW-0812">Transmembrane</keyword>